<keyword evidence="2" id="KW-0812">Transmembrane</keyword>
<reference evidence="3 4" key="1">
    <citation type="submission" date="2019-08" db="EMBL/GenBank/DDBJ databases">
        <title>Genome of Luteibaculum oceani JCM 18817.</title>
        <authorList>
            <person name="Bowman J.P."/>
        </authorList>
    </citation>
    <scope>NUCLEOTIDE SEQUENCE [LARGE SCALE GENOMIC DNA]</scope>
    <source>
        <strain evidence="3 4">JCM 18817</strain>
    </source>
</reference>
<comment type="caution">
    <text evidence="3">The sequence shown here is derived from an EMBL/GenBank/DDBJ whole genome shotgun (WGS) entry which is preliminary data.</text>
</comment>
<feature type="region of interest" description="Disordered" evidence="1">
    <location>
        <begin position="28"/>
        <end position="52"/>
    </location>
</feature>
<evidence type="ECO:0008006" key="5">
    <source>
        <dbReference type="Google" id="ProtNLM"/>
    </source>
</evidence>
<evidence type="ECO:0000313" key="3">
    <source>
        <dbReference type="EMBL" id="TXC81539.1"/>
    </source>
</evidence>
<sequence length="71" mass="8031">MGILRTIALIVLGYLIIRFVGRLYNAASSSNNQSKKKYSGNTTSKKNRKANYGKTEIEDADYIEIKDKNDE</sequence>
<dbReference type="AlphaFoldDB" id="A0A5C6V8V9"/>
<evidence type="ECO:0000256" key="2">
    <source>
        <dbReference type="SAM" id="Phobius"/>
    </source>
</evidence>
<dbReference type="Proteomes" id="UP000321168">
    <property type="component" value="Unassembled WGS sequence"/>
</dbReference>
<evidence type="ECO:0000313" key="4">
    <source>
        <dbReference type="Proteomes" id="UP000321168"/>
    </source>
</evidence>
<accession>A0A5C6V8V9</accession>
<evidence type="ECO:0000256" key="1">
    <source>
        <dbReference type="SAM" id="MobiDB-lite"/>
    </source>
</evidence>
<keyword evidence="2" id="KW-1133">Transmembrane helix</keyword>
<name>A0A5C6V8V9_9FLAO</name>
<feature type="transmembrane region" description="Helical" evidence="2">
    <location>
        <begin position="6"/>
        <end position="27"/>
    </location>
</feature>
<gene>
    <name evidence="3" type="ORF">FRX97_05895</name>
</gene>
<proteinExistence type="predicted"/>
<protein>
    <recommendedName>
        <fullName evidence="5">DUF4834 family protein</fullName>
    </recommendedName>
</protein>
<keyword evidence="4" id="KW-1185">Reference proteome</keyword>
<keyword evidence="2" id="KW-0472">Membrane</keyword>
<organism evidence="3 4">
    <name type="scientific">Luteibaculum oceani</name>
    <dbReference type="NCBI Taxonomy" id="1294296"/>
    <lineage>
        <taxon>Bacteria</taxon>
        <taxon>Pseudomonadati</taxon>
        <taxon>Bacteroidota</taxon>
        <taxon>Flavobacteriia</taxon>
        <taxon>Flavobacteriales</taxon>
        <taxon>Luteibaculaceae</taxon>
        <taxon>Luteibaculum</taxon>
    </lineage>
</organism>
<dbReference type="RefSeq" id="WP_147014268.1">
    <property type="nucleotide sequence ID" value="NZ_VORB01000004.1"/>
</dbReference>
<dbReference type="EMBL" id="VORB01000004">
    <property type="protein sequence ID" value="TXC81539.1"/>
    <property type="molecule type" value="Genomic_DNA"/>
</dbReference>